<dbReference type="Pfam" id="PF18128">
    <property type="entry name" value="HydF_dimer"/>
    <property type="match status" value="1"/>
</dbReference>
<evidence type="ECO:0000259" key="4">
    <source>
        <dbReference type="Pfam" id="PF18128"/>
    </source>
</evidence>
<evidence type="ECO:0000259" key="5">
    <source>
        <dbReference type="Pfam" id="PF18133"/>
    </source>
</evidence>
<dbReference type="CDD" id="cd00880">
    <property type="entry name" value="Era_like"/>
    <property type="match status" value="1"/>
</dbReference>
<keyword evidence="1" id="KW-0547">Nucleotide-binding</keyword>
<dbReference type="Pfam" id="PF01926">
    <property type="entry name" value="MMR_HSR1"/>
    <property type="match status" value="1"/>
</dbReference>
<dbReference type="AlphaFoldDB" id="A0A9D2LZM2"/>
<name>A0A9D2LZM2_9FIRM</name>
<comment type="caution">
    <text evidence="6">The sequence shown here is derived from an EMBL/GenBank/DDBJ whole genome shotgun (WGS) entry which is preliminary data.</text>
</comment>
<evidence type="ECO:0000313" key="6">
    <source>
        <dbReference type="EMBL" id="HJB38215.1"/>
    </source>
</evidence>
<gene>
    <name evidence="6" type="primary">hydF</name>
    <name evidence="6" type="ORF">H9942_09140</name>
</gene>
<feature type="domain" description="Hydrogen maturase F dimerization" evidence="4">
    <location>
        <begin position="172"/>
        <end position="270"/>
    </location>
</feature>
<protein>
    <submittedName>
        <fullName evidence="6">[FeFe] hydrogenase H-cluster maturation GTPase HydF</fullName>
    </submittedName>
</protein>
<dbReference type="GO" id="GO:0030488">
    <property type="term" value="P:tRNA methylation"/>
    <property type="evidence" value="ECO:0007669"/>
    <property type="project" value="TreeGrafter"/>
</dbReference>
<sequence length="399" mass="43650">MSLNDTPSAERVHIGFFGRRNAGKSSVVNAVTGQELSVVSDVKGTTTDPVLKSMELLPMGPVVIIDTPGFDDEGALGELRVKRTKQILNRADCAVLVVDATQGLTPADQELIALFQEKDIPYLVAYNKSDLAAAPQLGEKELAVSAVTREGIEELKERIARLTRSQGEDKRLVGDLLTPGDLVVLVTPIDSAAPKGRLILPQQQTIRDVLDADCTAIVVKENTLAPTLEKLAVKPRMVITDSQAFAQVDRDTPKDIPLTSFSILMARYKGFLEDAVRGVAAIDWLQDGDRVLIAEGCTHHRQCEDIGTVKIPRWLGEYTGKNLRLEHSSGRDFPEDLSPYQLVIHCGGCMLNGREMDYRRKTAADAGVPFTNYGITIAHLKGILKRSVELFPDLYALLP</sequence>
<dbReference type="PANTHER" id="PTHR42714:SF6">
    <property type="entry name" value="TRANSLATION INITIATION FACTOR IF-2"/>
    <property type="match status" value="1"/>
</dbReference>
<evidence type="ECO:0000256" key="2">
    <source>
        <dbReference type="ARBA" id="ARBA00023134"/>
    </source>
</evidence>
<evidence type="ECO:0000259" key="3">
    <source>
        <dbReference type="Pfam" id="PF01926"/>
    </source>
</evidence>
<dbReference type="Gene3D" id="3.40.50.11410">
    <property type="match status" value="1"/>
</dbReference>
<proteinExistence type="predicted"/>
<dbReference type="Gene3D" id="3.40.50.11420">
    <property type="match status" value="1"/>
</dbReference>
<evidence type="ECO:0000256" key="1">
    <source>
        <dbReference type="ARBA" id="ARBA00022741"/>
    </source>
</evidence>
<dbReference type="InterPro" id="IPR006073">
    <property type="entry name" value="GTP-bd"/>
</dbReference>
<dbReference type="PANTHER" id="PTHR42714">
    <property type="entry name" value="TRNA MODIFICATION GTPASE GTPBP3"/>
    <property type="match status" value="1"/>
</dbReference>
<dbReference type="GO" id="GO:0005737">
    <property type="term" value="C:cytoplasm"/>
    <property type="evidence" value="ECO:0007669"/>
    <property type="project" value="TreeGrafter"/>
</dbReference>
<dbReference type="NCBIfam" id="TIGR03918">
    <property type="entry name" value="GTP_HydF"/>
    <property type="match status" value="1"/>
</dbReference>
<dbReference type="InterPro" id="IPR041606">
    <property type="entry name" value="HydF_dimer"/>
</dbReference>
<dbReference type="InterPro" id="IPR040644">
    <property type="entry name" value="HydF_tetramer"/>
</dbReference>
<dbReference type="Pfam" id="PF18133">
    <property type="entry name" value="HydF_tetramer"/>
    <property type="match status" value="1"/>
</dbReference>
<dbReference type="InterPro" id="IPR005225">
    <property type="entry name" value="Small_GTP-bd"/>
</dbReference>
<dbReference type="EMBL" id="DWXZ01000198">
    <property type="protein sequence ID" value="HJB38215.1"/>
    <property type="molecule type" value="Genomic_DNA"/>
</dbReference>
<dbReference type="GO" id="GO:0005525">
    <property type="term" value="F:GTP binding"/>
    <property type="evidence" value="ECO:0007669"/>
    <property type="project" value="UniProtKB-KW"/>
</dbReference>
<keyword evidence="2" id="KW-0342">GTP-binding</keyword>
<organism evidence="6 7">
    <name type="scientific">Candidatus Acutalibacter ornithocaccae</name>
    <dbReference type="NCBI Taxonomy" id="2838416"/>
    <lineage>
        <taxon>Bacteria</taxon>
        <taxon>Bacillati</taxon>
        <taxon>Bacillota</taxon>
        <taxon>Clostridia</taxon>
        <taxon>Eubacteriales</taxon>
        <taxon>Acutalibacteraceae</taxon>
        <taxon>Acutalibacter</taxon>
    </lineage>
</organism>
<feature type="domain" description="G" evidence="3">
    <location>
        <begin position="14"/>
        <end position="128"/>
    </location>
</feature>
<dbReference type="SUPFAM" id="SSF52540">
    <property type="entry name" value="P-loop containing nucleoside triphosphate hydrolases"/>
    <property type="match status" value="1"/>
</dbReference>
<dbReference type="NCBIfam" id="TIGR00231">
    <property type="entry name" value="small_GTP"/>
    <property type="match status" value="1"/>
</dbReference>
<dbReference type="Gene3D" id="3.40.50.300">
    <property type="entry name" value="P-loop containing nucleotide triphosphate hydrolases"/>
    <property type="match status" value="1"/>
</dbReference>
<feature type="domain" description="Hydrogen maturase F tetramerization" evidence="5">
    <location>
        <begin position="275"/>
        <end position="389"/>
    </location>
</feature>
<dbReference type="Proteomes" id="UP000824214">
    <property type="component" value="Unassembled WGS sequence"/>
</dbReference>
<evidence type="ECO:0000313" key="7">
    <source>
        <dbReference type="Proteomes" id="UP000824214"/>
    </source>
</evidence>
<reference evidence="6" key="1">
    <citation type="journal article" date="2021" name="PeerJ">
        <title>Extensive microbial diversity within the chicken gut microbiome revealed by metagenomics and culture.</title>
        <authorList>
            <person name="Gilroy R."/>
            <person name="Ravi A."/>
            <person name="Getino M."/>
            <person name="Pursley I."/>
            <person name="Horton D.L."/>
            <person name="Alikhan N.F."/>
            <person name="Baker D."/>
            <person name="Gharbi K."/>
            <person name="Hall N."/>
            <person name="Watson M."/>
            <person name="Adriaenssens E.M."/>
            <person name="Foster-Nyarko E."/>
            <person name="Jarju S."/>
            <person name="Secka A."/>
            <person name="Antonio M."/>
            <person name="Oren A."/>
            <person name="Chaudhuri R.R."/>
            <person name="La Ragione R."/>
            <person name="Hildebrand F."/>
            <person name="Pallen M.J."/>
        </authorList>
    </citation>
    <scope>NUCLEOTIDE SEQUENCE</scope>
    <source>
        <strain evidence="6">ChiBcolR8-3208</strain>
    </source>
</reference>
<dbReference type="InterPro" id="IPR027417">
    <property type="entry name" value="P-loop_NTPase"/>
</dbReference>
<dbReference type="GO" id="GO:0002098">
    <property type="term" value="P:tRNA wobble uridine modification"/>
    <property type="evidence" value="ECO:0007669"/>
    <property type="project" value="TreeGrafter"/>
</dbReference>
<dbReference type="InterPro" id="IPR023873">
    <property type="entry name" value="FeFe-hyd_GTPase_HydF"/>
</dbReference>
<reference evidence="6" key="2">
    <citation type="submission" date="2021-04" db="EMBL/GenBank/DDBJ databases">
        <authorList>
            <person name="Gilroy R."/>
        </authorList>
    </citation>
    <scope>NUCLEOTIDE SEQUENCE</scope>
    <source>
        <strain evidence="6">ChiBcolR8-3208</strain>
    </source>
</reference>
<accession>A0A9D2LZM2</accession>